<feature type="compositionally biased region" description="Low complexity" evidence="1">
    <location>
        <begin position="82"/>
        <end position="94"/>
    </location>
</feature>
<reference evidence="2 3" key="1">
    <citation type="journal article" date="2019" name="Nat. Ecol. Evol.">
        <title>Megaphylogeny resolves global patterns of mushroom evolution.</title>
        <authorList>
            <person name="Varga T."/>
            <person name="Krizsan K."/>
            <person name="Foldi C."/>
            <person name="Dima B."/>
            <person name="Sanchez-Garcia M."/>
            <person name="Sanchez-Ramirez S."/>
            <person name="Szollosi G.J."/>
            <person name="Szarkandi J.G."/>
            <person name="Papp V."/>
            <person name="Albert L."/>
            <person name="Andreopoulos W."/>
            <person name="Angelini C."/>
            <person name="Antonin V."/>
            <person name="Barry K.W."/>
            <person name="Bougher N.L."/>
            <person name="Buchanan P."/>
            <person name="Buyck B."/>
            <person name="Bense V."/>
            <person name="Catcheside P."/>
            <person name="Chovatia M."/>
            <person name="Cooper J."/>
            <person name="Damon W."/>
            <person name="Desjardin D."/>
            <person name="Finy P."/>
            <person name="Geml J."/>
            <person name="Haridas S."/>
            <person name="Hughes K."/>
            <person name="Justo A."/>
            <person name="Karasinski D."/>
            <person name="Kautmanova I."/>
            <person name="Kiss B."/>
            <person name="Kocsube S."/>
            <person name="Kotiranta H."/>
            <person name="LaButti K.M."/>
            <person name="Lechner B.E."/>
            <person name="Liimatainen K."/>
            <person name="Lipzen A."/>
            <person name="Lukacs Z."/>
            <person name="Mihaltcheva S."/>
            <person name="Morgado L.N."/>
            <person name="Niskanen T."/>
            <person name="Noordeloos M.E."/>
            <person name="Ohm R.A."/>
            <person name="Ortiz-Santana B."/>
            <person name="Ovrebo C."/>
            <person name="Racz N."/>
            <person name="Riley R."/>
            <person name="Savchenko A."/>
            <person name="Shiryaev A."/>
            <person name="Soop K."/>
            <person name="Spirin V."/>
            <person name="Szebenyi C."/>
            <person name="Tomsovsky M."/>
            <person name="Tulloss R.E."/>
            <person name="Uehling J."/>
            <person name="Grigoriev I.V."/>
            <person name="Vagvolgyi C."/>
            <person name="Papp T."/>
            <person name="Martin F.M."/>
            <person name="Miettinen O."/>
            <person name="Hibbett D.S."/>
            <person name="Nagy L.G."/>
        </authorList>
    </citation>
    <scope>NUCLEOTIDE SEQUENCE [LARGE SCALE GENOMIC DNA]</scope>
    <source>
        <strain evidence="2 3">CBS 962.96</strain>
    </source>
</reference>
<evidence type="ECO:0000313" key="2">
    <source>
        <dbReference type="EMBL" id="THU88936.1"/>
    </source>
</evidence>
<feature type="region of interest" description="Disordered" evidence="1">
    <location>
        <begin position="1"/>
        <end position="106"/>
    </location>
</feature>
<feature type="compositionally biased region" description="Basic and acidic residues" evidence="1">
    <location>
        <begin position="1"/>
        <end position="13"/>
    </location>
</feature>
<dbReference type="AlphaFoldDB" id="A0A4S8LIF4"/>
<dbReference type="Proteomes" id="UP000297245">
    <property type="component" value="Unassembled WGS sequence"/>
</dbReference>
<accession>A0A4S8LIF4</accession>
<keyword evidence="3" id="KW-1185">Reference proteome</keyword>
<dbReference type="EMBL" id="ML179389">
    <property type="protein sequence ID" value="THU88936.1"/>
    <property type="molecule type" value="Genomic_DNA"/>
</dbReference>
<sequence>MSSLDDGHDDERASNGTPLPPSPSGGHSPPGSFREDAATAFQFPAGADPISFLLGSPQDDDQATPVGRLSALPSSPSLQRQEPPSEGRGSSPRPATTADFRELTNTVEDLGKDIRDGFRELREVLKQGTTPASALTTTVTTRVANQIPLPHLPPPTKLTELRKNRPRETLDFQAEIRKYLKLLLKNREVHLDPRHSEAQAWAEKEDNDVECCDAGHFRIFLGSSPRHPWNRSAARVFADTIIADESTPFTEDDRRTLISGFFVRVRSLVTKYRRESLADDDMLQQLDKEKRRRQRKAELHQRRLWVTQNVTELQRHSHILKRLGVDGMSSDEEVETTPYTRQYHVRLPRWRGRQLGRFLHTLDMMYALKKEDYRRSRGNLPHTRIRPSQLGDSGSYAEGQYVSALPRNAYHEQWLDERGEREIQERIRPSPENYDFVHDPQIYE</sequence>
<name>A0A4S8LIF4_DENBC</name>
<proteinExistence type="predicted"/>
<gene>
    <name evidence="2" type="ORF">K435DRAFT_865819</name>
</gene>
<evidence type="ECO:0000313" key="3">
    <source>
        <dbReference type="Proteomes" id="UP000297245"/>
    </source>
</evidence>
<dbReference type="OrthoDB" id="3224221at2759"/>
<evidence type="ECO:0000256" key="1">
    <source>
        <dbReference type="SAM" id="MobiDB-lite"/>
    </source>
</evidence>
<organism evidence="2 3">
    <name type="scientific">Dendrothele bispora (strain CBS 962.96)</name>
    <dbReference type="NCBI Taxonomy" id="1314807"/>
    <lineage>
        <taxon>Eukaryota</taxon>
        <taxon>Fungi</taxon>
        <taxon>Dikarya</taxon>
        <taxon>Basidiomycota</taxon>
        <taxon>Agaricomycotina</taxon>
        <taxon>Agaricomycetes</taxon>
        <taxon>Agaricomycetidae</taxon>
        <taxon>Agaricales</taxon>
        <taxon>Agaricales incertae sedis</taxon>
        <taxon>Dendrothele</taxon>
    </lineage>
</organism>
<protein>
    <submittedName>
        <fullName evidence="2">Uncharacterized protein</fullName>
    </submittedName>
</protein>